<feature type="signal peptide" evidence="1">
    <location>
        <begin position="1"/>
        <end position="25"/>
    </location>
</feature>
<reference evidence="2 3" key="1">
    <citation type="submission" date="2018-01" db="EMBL/GenBank/DDBJ databases">
        <title>Saezia sanguinis gen. nov., sp. nov., in the order Burkholderiales isolated from human blood.</title>
        <authorList>
            <person name="Medina-Pascual M.J."/>
            <person name="Valdezate S."/>
            <person name="Monzon S."/>
            <person name="Cuesta I."/>
            <person name="Carrasco G."/>
            <person name="Villalon P."/>
            <person name="Saez-Nieto J.A."/>
        </authorList>
    </citation>
    <scope>NUCLEOTIDE SEQUENCE [LARGE SCALE GENOMIC DNA]</scope>
    <source>
        <strain evidence="2 3">CNM695-12</strain>
    </source>
</reference>
<proteinExistence type="predicted"/>
<dbReference type="EMBL" id="PQSP01000008">
    <property type="protein sequence ID" value="RUS65900.1"/>
    <property type="molecule type" value="Genomic_DNA"/>
</dbReference>
<keyword evidence="3" id="KW-1185">Reference proteome</keyword>
<keyword evidence="1" id="KW-0732">Signal</keyword>
<dbReference type="AlphaFoldDB" id="A0A433SAZ1"/>
<comment type="caution">
    <text evidence="2">The sequence shown here is derived from an EMBL/GenBank/DDBJ whole genome shotgun (WGS) entry which is preliminary data.</text>
</comment>
<gene>
    <name evidence="2" type="ORF">CUZ56_02500</name>
</gene>
<feature type="chain" id="PRO_5019448458" evidence="1">
    <location>
        <begin position="26"/>
        <end position="115"/>
    </location>
</feature>
<name>A0A433SAZ1_9BURK</name>
<dbReference type="RefSeq" id="WP_126980676.1">
    <property type="nucleotide sequence ID" value="NZ_PQSP01000008.1"/>
</dbReference>
<evidence type="ECO:0000256" key="1">
    <source>
        <dbReference type="SAM" id="SignalP"/>
    </source>
</evidence>
<protein>
    <submittedName>
        <fullName evidence="2">Uncharacterized protein</fullName>
    </submittedName>
</protein>
<organism evidence="2 3">
    <name type="scientific">Saezia sanguinis</name>
    <dbReference type="NCBI Taxonomy" id="1965230"/>
    <lineage>
        <taxon>Bacteria</taxon>
        <taxon>Pseudomonadati</taxon>
        <taxon>Pseudomonadota</taxon>
        <taxon>Betaproteobacteria</taxon>
        <taxon>Burkholderiales</taxon>
        <taxon>Saeziaceae</taxon>
        <taxon>Saezia</taxon>
    </lineage>
</organism>
<evidence type="ECO:0000313" key="3">
    <source>
        <dbReference type="Proteomes" id="UP000286947"/>
    </source>
</evidence>
<sequence precursor="true">MRFFNKTICFSASLLLSVWSIPSLAQQAAQPAGQQAQTGATTSYPSGTGWRVVREEEGRLYVLIEEKHVEEQAIFQQIIDTLCADKDECSIVFGVEPSADMAGSNAPPDAAAGQQ</sequence>
<evidence type="ECO:0000313" key="2">
    <source>
        <dbReference type="EMBL" id="RUS65900.1"/>
    </source>
</evidence>
<dbReference type="Proteomes" id="UP000286947">
    <property type="component" value="Unassembled WGS sequence"/>
</dbReference>
<accession>A0A433SAZ1</accession>